<proteinExistence type="predicted"/>
<keyword evidence="1" id="KW-0472">Membrane</keyword>
<evidence type="ECO:0000313" key="2">
    <source>
        <dbReference type="EMBL" id="WCT57565.1"/>
    </source>
</evidence>
<name>A0AAX3M681_9BACL</name>
<organism evidence="2 3">
    <name type="scientific">Paenibacillus kyungheensis</name>
    <dbReference type="NCBI Taxonomy" id="1452732"/>
    <lineage>
        <taxon>Bacteria</taxon>
        <taxon>Bacillati</taxon>
        <taxon>Bacillota</taxon>
        <taxon>Bacilli</taxon>
        <taxon>Bacillales</taxon>
        <taxon>Paenibacillaceae</taxon>
        <taxon>Paenibacillus</taxon>
    </lineage>
</organism>
<evidence type="ECO:0000256" key="1">
    <source>
        <dbReference type="SAM" id="Phobius"/>
    </source>
</evidence>
<accession>A0AAX3M681</accession>
<reference evidence="2 3" key="1">
    <citation type="submission" date="2023-02" db="EMBL/GenBank/DDBJ databases">
        <title>Genome sequence of Paenibacillus kyungheensis KACC 18744.</title>
        <authorList>
            <person name="Kim S."/>
            <person name="Heo J."/>
            <person name="Kwon S.-W."/>
        </authorList>
    </citation>
    <scope>NUCLEOTIDE SEQUENCE [LARGE SCALE GENOMIC DNA]</scope>
    <source>
        <strain evidence="2 3">KACC 18744</strain>
    </source>
</reference>
<sequence length="51" mass="5475">MNGLGFIIVTVVSAVAGVLYYAGIGKRIAEEEKKAGRDLTYEINPFTGGRE</sequence>
<keyword evidence="3" id="KW-1185">Reference proteome</keyword>
<gene>
    <name evidence="2" type="ORF">PQ456_08670</name>
</gene>
<dbReference type="AlphaFoldDB" id="A0AAX3M681"/>
<dbReference type="KEGG" id="pka:PQ456_08670"/>
<dbReference type="RefSeq" id="WP_273615760.1">
    <property type="nucleotide sequence ID" value="NZ_CP117416.1"/>
</dbReference>
<protein>
    <submittedName>
        <fullName evidence="2">Uncharacterized protein</fullName>
    </submittedName>
</protein>
<evidence type="ECO:0000313" key="3">
    <source>
        <dbReference type="Proteomes" id="UP001220509"/>
    </source>
</evidence>
<keyword evidence="1" id="KW-0812">Transmembrane</keyword>
<keyword evidence="1" id="KW-1133">Transmembrane helix</keyword>
<feature type="transmembrane region" description="Helical" evidence="1">
    <location>
        <begin position="6"/>
        <end position="24"/>
    </location>
</feature>
<dbReference type="EMBL" id="CP117416">
    <property type="protein sequence ID" value="WCT57565.1"/>
    <property type="molecule type" value="Genomic_DNA"/>
</dbReference>
<dbReference type="Proteomes" id="UP001220509">
    <property type="component" value="Chromosome"/>
</dbReference>